<evidence type="ECO:0000256" key="1">
    <source>
        <dbReference type="ARBA" id="ARBA00010790"/>
    </source>
</evidence>
<evidence type="ECO:0000256" key="2">
    <source>
        <dbReference type="PIRSR" id="PIRSR000137-2"/>
    </source>
</evidence>
<feature type="binding site" evidence="2">
    <location>
        <position position="201"/>
    </location>
    <ligand>
        <name>FAD</name>
        <dbReference type="ChEBI" id="CHEBI:57692"/>
    </ligand>
</feature>
<dbReference type="PIRSF" id="PIRSF000137">
    <property type="entry name" value="Alcohol_oxidase"/>
    <property type="match status" value="1"/>
</dbReference>
<dbReference type="InterPro" id="IPR007867">
    <property type="entry name" value="GMC_OxRtase_C"/>
</dbReference>
<dbReference type="Pfam" id="PF00732">
    <property type="entry name" value="GMC_oxred_N"/>
    <property type="match status" value="1"/>
</dbReference>
<dbReference type="OrthoDB" id="269227at2759"/>
<dbReference type="EMBL" id="JAGPNK010000001">
    <property type="protein sequence ID" value="KAH7329430.1"/>
    <property type="molecule type" value="Genomic_DNA"/>
</dbReference>
<dbReference type="Proteomes" id="UP000813444">
    <property type="component" value="Unassembled WGS sequence"/>
</dbReference>
<dbReference type="PANTHER" id="PTHR11552:SF210">
    <property type="entry name" value="GLUCOSE-METHANOL-CHOLINE OXIDOREDUCTASE N-TERMINAL DOMAIN-CONTAINING PROTEIN-RELATED"/>
    <property type="match status" value="1"/>
</dbReference>
<sequence>MAESFDFIIAGGGTAGLVLAARLSEDPSQKILVLEAGADISADPRLITPALNTALMGTDADWAFTTVPQDLLDNWAKLGNPGWGSADMDKYLRKPFTFPKVDDAAGKALGVTSWTDCEGDGPLQLSFPGDASHPLREAWADTFKDNGYTMPGNPYAEASQGSFSCLATIDPKTRTRVYSANAYYQPAKDRENLRVLTGALVEKVLLETADGATKAKGIQYTLNGETLTATATKEVILSAGTIQSPKLLELSGIGNPAILEKHGIEVVQDLVGVGENFQDHLVCGISFEVREGIETLDGLMRQEPEALGKAMQEYATSQSGPLTSIGILSYAYLPIIEHISGQSLEAFNRALEARSHPSGSTAEQSRDAALREIGEKMLLDPKGASGSFFAVTAQTPLPTDPDSDSPTGPVAGNWITFASMLTQPLSRGSVHIQSNKTSDAPTIDPRYLSEPIDVEVFARHMLYVQQLAGTGSLAGLFKQPPIHRDPASRLGSVEEAKNFVRQCAISMWHYGGTCSMLPRDKAGVVDPQLRVHGVENLRVVDSSVVPIVSTGNMQHCVYAIAEKAADMIKETYGLK</sequence>
<dbReference type="InterPro" id="IPR012132">
    <property type="entry name" value="GMC_OxRdtase"/>
</dbReference>
<reference evidence="4" key="1">
    <citation type="journal article" date="2021" name="Nat. Commun.">
        <title>Genetic determinants of endophytism in the Arabidopsis root mycobiome.</title>
        <authorList>
            <person name="Mesny F."/>
            <person name="Miyauchi S."/>
            <person name="Thiergart T."/>
            <person name="Pickel B."/>
            <person name="Atanasova L."/>
            <person name="Karlsson M."/>
            <person name="Huettel B."/>
            <person name="Barry K.W."/>
            <person name="Haridas S."/>
            <person name="Chen C."/>
            <person name="Bauer D."/>
            <person name="Andreopoulos W."/>
            <person name="Pangilinan J."/>
            <person name="LaButti K."/>
            <person name="Riley R."/>
            <person name="Lipzen A."/>
            <person name="Clum A."/>
            <person name="Drula E."/>
            <person name="Henrissat B."/>
            <person name="Kohler A."/>
            <person name="Grigoriev I.V."/>
            <person name="Martin F.M."/>
            <person name="Hacquard S."/>
        </authorList>
    </citation>
    <scope>NUCLEOTIDE SEQUENCE</scope>
    <source>
        <strain evidence="4">MPI-CAGE-CH-0235</strain>
    </source>
</reference>
<dbReference type="GO" id="GO:0050660">
    <property type="term" value="F:flavin adenine dinucleotide binding"/>
    <property type="evidence" value="ECO:0007669"/>
    <property type="project" value="InterPro"/>
</dbReference>
<dbReference type="SUPFAM" id="SSF51905">
    <property type="entry name" value="FAD/NAD(P)-binding domain"/>
    <property type="match status" value="1"/>
</dbReference>
<feature type="binding site" evidence="2">
    <location>
        <begin position="508"/>
        <end position="509"/>
    </location>
    <ligand>
        <name>FAD</name>
        <dbReference type="ChEBI" id="CHEBI:57692"/>
    </ligand>
</feature>
<name>A0A8K0WXN8_9HYPO</name>
<feature type="domain" description="Glucose-methanol-choline oxidoreductase N-terminal" evidence="3">
    <location>
        <begin position="240"/>
        <end position="254"/>
    </location>
</feature>
<dbReference type="Gene3D" id="3.30.560.10">
    <property type="entry name" value="Glucose Oxidase, domain 3"/>
    <property type="match status" value="2"/>
</dbReference>
<dbReference type="GO" id="GO:0016614">
    <property type="term" value="F:oxidoreductase activity, acting on CH-OH group of donors"/>
    <property type="evidence" value="ECO:0007669"/>
    <property type="project" value="InterPro"/>
</dbReference>
<organism evidence="4 5">
    <name type="scientific">Stachybotrys elegans</name>
    <dbReference type="NCBI Taxonomy" id="80388"/>
    <lineage>
        <taxon>Eukaryota</taxon>
        <taxon>Fungi</taxon>
        <taxon>Dikarya</taxon>
        <taxon>Ascomycota</taxon>
        <taxon>Pezizomycotina</taxon>
        <taxon>Sordariomycetes</taxon>
        <taxon>Hypocreomycetidae</taxon>
        <taxon>Hypocreales</taxon>
        <taxon>Stachybotryaceae</taxon>
        <taxon>Stachybotrys</taxon>
    </lineage>
</organism>
<dbReference type="InterPro" id="IPR000172">
    <property type="entry name" value="GMC_OxRdtase_N"/>
</dbReference>
<evidence type="ECO:0000313" key="5">
    <source>
        <dbReference type="Proteomes" id="UP000813444"/>
    </source>
</evidence>
<accession>A0A8K0WXN8</accession>
<proteinExistence type="inferred from homology"/>
<comment type="similarity">
    <text evidence="1">Belongs to the GMC oxidoreductase family.</text>
</comment>
<gene>
    <name evidence="4" type="ORF">B0I35DRAFT_448574</name>
</gene>
<keyword evidence="2" id="KW-0274">FAD</keyword>
<protein>
    <submittedName>
        <fullName evidence="4">Oxidoreductase</fullName>
    </submittedName>
</protein>
<keyword evidence="5" id="KW-1185">Reference proteome</keyword>
<dbReference type="SUPFAM" id="SSF54373">
    <property type="entry name" value="FAD-linked reductases, C-terminal domain"/>
    <property type="match status" value="1"/>
</dbReference>
<dbReference type="PROSITE" id="PS00624">
    <property type="entry name" value="GMC_OXRED_2"/>
    <property type="match status" value="1"/>
</dbReference>
<dbReference type="Gene3D" id="3.50.50.60">
    <property type="entry name" value="FAD/NAD(P)-binding domain"/>
    <property type="match status" value="2"/>
</dbReference>
<dbReference type="PANTHER" id="PTHR11552">
    <property type="entry name" value="GLUCOSE-METHANOL-CHOLINE GMC OXIDOREDUCTASE"/>
    <property type="match status" value="1"/>
</dbReference>
<dbReference type="Pfam" id="PF05199">
    <property type="entry name" value="GMC_oxred_C"/>
    <property type="match status" value="1"/>
</dbReference>
<dbReference type="AlphaFoldDB" id="A0A8K0WXN8"/>
<comment type="caution">
    <text evidence="4">The sequence shown here is derived from an EMBL/GenBank/DDBJ whole genome shotgun (WGS) entry which is preliminary data.</text>
</comment>
<evidence type="ECO:0000259" key="3">
    <source>
        <dbReference type="PROSITE" id="PS00624"/>
    </source>
</evidence>
<dbReference type="InterPro" id="IPR036188">
    <property type="entry name" value="FAD/NAD-bd_sf"/>
</dbReference>
<evidence type="ECO:0000313" key="4">
    <source>
        <dbReference type="EMBL" id="KAH7329430.1"/>
    </source>
</evidence>
<keyword evidence="2" id="KW-0285">Flavoprotein</keyword>
<comment type="cofactor">
    <cofactor evidence="2">
        <name>FAD</name>
        <dbReference type="ChEBI" id="CHEBI:57692"/>
    </cofactor>
</comment>